<protein>
    <submittedName>
        <fullName evidence="1">Uncharacterized protein</fullName>
    </submittedName>
</protein>
<name>C0PSA3_PICSI</name>
<organism evidence="1">
    <name type="scientific">Picea sitchensis</name>
    <name type="common">Sitka spruce</name>
    <name type="synonym">Pinus sitchensis</name>
    <dbReference type="NCBI Taxonomy" id="3332"/>
    <lineage>
        <taxon>Eukaryota</taxon>
        <taxon>Viridiplantae</taxon>
        <taxon>Streptophyta</taxon>
        <taxon>Embryophyta</taxon>
        <taxon>Tracheophyta</taxon>
        <taxon>Spermatophyta</taxon>
        <taxon>Pinopsida</taxon>
        <taxon>Pinidae</taxon>
        <taxon>Conifers I</taxon>
        <taxon>Pinales</taxon>
        <taxon>Pinaceae</taxon>
        <taxon>Picea</taxon>
    </lineage>
</organism>
<reference evidence="1" key="1">
    <citation type="submission" date="2009-02" db="EMBL/GenBank/DDBJ databases">
        <title>Full length sequence-verified cDNA sequences from Sitka spruce (Picea sitchensis).</title>
        <authorList>
            <person name="Reid K.E."/>
            <person name="Liao N."/>
            <person name="Ralph S."/>
            <person name="Kolosova N."/>
            <person name="Oddy C."/>
            <person name="Moore R."/>
            <person name="Mayo M."/>
            <person name="Wagner S."/>
            <person name="King J."/>
            <person name="Yanchuk A."/>
            <person name="Holt R."/>
            <person name="Jones S."/>
            <person name="Marra M."/>
            <person name="Ritland C.E."/>
            <person name="Ritland K."/>
            <person name="Bohlmann J."/>
        </authorList>
    </citation>
    <scope>NUCLEOTIDE SEQUENCE</scope>
    <source>
        <tissue evidence="1">Bark</tissue>
    </source>
</reference>
<dbReference type="EMBL" id="BT071223">
    <property type="protein sequence ID" value="ACN40693.1"/>
    <property type="molecule type" value="mRNA"/>
</dbReference>
<evidence type="ECO:0000313" key="1">
    <source>
        <dbReference type="EMBL" id="ACN40693.1"/>
    </source>
</evidence>
<accession>C0PSA3</accession>
<sequence length="54" mass="6132">MRVCMNFVSIDCMYVGIVCQQRSAHNKLTVTVNHPLQASNPYVRGEIHTSDFYG</sequence>
<dbReference type="AlphaFoldDB" id="C0PSA3"/>
<proteinExistence type="evidence at transcript level"/>